<dbReference type="RefSeq" id="WP_110608845.1">
    <property type="nucleotide sequence ID" value="NZ_PDOD01000001.1"/>
</dbReference>
<dbReference type="PANTHER" id="PTHR46268:SF6">
    <property type="entry name" value="UNIVERSAL STRESS PROTEIN UP12"/>
    <property type="match status" value="1"/>
</dbReference>
<dbReference type="SUPFAM" id="SSF52402">
    <property type="entry name" value="Adenine nucleotide alpha hydrolases-like"/>
    <property type="match status" value="1"/>
</dbReference>
<dbReference type="PRINTS" id="PR01438">
    <property type="entry name" value="UNVRSLSTRESS"/>
</dbReference>
<comment type="caution">
    <text evidence="3">The sequence shown here is derived from an EMBL/GenBank/DDBJ whole genome shotgun (WGS) entry which is preliminary data.</text>
</comment>
<dbReference type="AlphaFoldDB" id="A0A323TKS5"/>
<dbReference type="OrthoDB" id="9777884at2"/>
<dbReference type="InterPro" id="IPR006015">
    <property type="entry name" value="Universal_stress_UspA"/>
</dbReference>
<protein>
    <submittedName>
        <fullName evidence="3">Universal stress protein</fullName>
    </submittedName>
</protein>
<reference evidence="3 4" key="1">
    <citation type="submission" date="2017-10" db="EMBL/GenBank/DDBJ databases">
        <title>Bacillus sp. nov., a halophilic bacterium isolated from a Keqin Lake.</title>
        <authorList>
            <person name="Wang H."/>
        </authorList>
    </citation>
    <scope>NUCLEOTIDE SEQUENCE [LARGE SCALE GENOMIC DNA]</scope>
    <source>
        <strain evidence="3 4">KQ-12</strain>
    </source>
</reference>
<dbReference type="Gene3D" id="3.40.50.620">
    <property type="entry name" value="HUPs"/>
    <property type="match status" value="1"/>
</dbReference>
<sequence length="140" mass="15487">MFKKILLAGDGSPHSIRACEKAIYLAKHTEGSSITFIHVVDDVPSQADVMDAEMRPRDIPDHRKARILPLQQKIESENISLNVKHAFGEPGPTIVREANDGNYDVVVIGSRGLNQFQQMVLGSVSHKVAKRVHCPILIVK</sequence>
<keyword evidence="4" id="KW-1185">Reference proteome</keyword>
<accession>A0A323TKS5</accession>
<proteinExistence type="inferred from homology"/>
<gene>
    <name evidence="3" type="ORF">CR194_06755</name>
</gene>
<dbReference type="InterPro" id="IPR006016">
    <property type="entry name" value="UspA"/>
</dbReference>
<evidence type="ECO:0000313" key="4">
    <source>
        <dbReference type="Proteomes" id="UP000248214"/>
    </source>
</evidence>
<dbReference type="EMBL" id="PDOD01000001">
    <property type="protein sequence ID" value="PYZ95210.1"/>
    <property type="molecule type" value="Genomic_DNA"/>
</dbReference>
<dbReference type="Proteomes" id="UP000248214">
    <property type="component" value="Unassembled WGS sequence"/>
</dbReference>
<feature type="domain" description="UspA" evidence="2">
    <location>
        <begin position="1"/>
        <end position="140"/>
    </location>
</feature>
<dbReference type="PANTHER" id="PTHR46268">
    <property type="entry name" value="STRESS RESPONSE PROTEIN NHAX"/>
    <property type="match status" value="1"/>
</dbReference>
<evidence type="ECO:0000313" key="3">
    <source>
        <dbReference type="EMBL" id="PYZ95210.1"/>
    </source>
</evidence>
<dbReference type="Pfam" id="PF00582">
    <property type="entry name" value="Usp"/>
    <property type="match status" value="1"/>
</dbReference>
<dbReference type="CDD" id="cd00293">
    <property type="entry name" value="USP-like"/>
    <property type="match status" value="1"/>
</dbReference>
<evidence type="ECO:0000259" key="2">
    <source>
        <dbReference type="Pfam" id="PF00582"/>
    </source>
</evidence>
<organism evidence="3 4">
    <name type="scientific">Salipaludibacillus keqinensis</name>
    <dbReference type="NCBI Taxonomy" id="2045207"/>
    <lineage>
        <taxon>Bacteria</taxon>
        <taxon>Bacillati</taxon>
        <taxon>Bacillota</taxon>
        <taxon>Bacilli</taxon>
        <taxon>Bacillales</taxon>
        <taxon>Bacillaceae</taxon>
    </lineage>
</organism>
<evidence type="ECO:0000256" key="1">
    <source>
        <dbReference type="ARBA" id="ARBA00008791"/>
    </source>
</evidence>
<name>A0A323TKS5_9BACI</name>
<comment type="similarity">
    <text evidence="1">Belongs to the universal stress protein A family.</text>
</comment>
<dbReference type="InterPro" id="IPR014729">
    <property type="entry name" value="Rossmann-like_a/b/a_fold"/>
</dbReference>